<feature type="binding site" evidence="9">
    <location>
        <position position="245"/>
    </location>
    <ligand>
        <name>K(+)</name>
        <dbReference type="ChEBI" id="CHEBI:29103"/>
    </ligand>
</feature>
<dbReference type="PANTHER" id="PTHR10584:SF166">
    <property type="entry name" value="RIBOKINASE"/>
    <property type="match status" value="1"/>
</dbReference>
<dbReference type="CDD" id="cd01174">
    <property type="entry name" value="ribokinase"/>
    <property type="match status" value="1"/>
</dbReference>
<dbReference type="InterPro" id="IPR002139">
    <property type="entry name" value="Ribo/fructo_kinase"/>
</dbReference>
<dbReference type="STRING" id="574349.SAMN05443545_105301"/>
<keyword evidence="3 9" id="KW-0547">Nucleotide-binding</keyword>
<feature type="binding site" evidence="9">
    <location>
        <position position="184"/>
    </location>
    <ligand>
        <name>ATP</name>
        <dbReference type="ChEBI" id="CHEBI:30616"/>
    </ligand>
</feature>
<feature type="binding site" evidence="9">
    <location>
        <position position="284"/>
    </location>
    <ligand>
        <name>K(+)</name>
        <dbReference type="ChEBI" id="CHEBI:29103"/>
    </ligand>
</feature>
<keyword evidence="1 9" id="KW-0808">Transferase</keyword>
<protein>
    <recommendedName>
        <fullName evidence="9">Ribokinase</fullName>
        <shortName evidence="9">RK</shortName>
        <ecNumber evidence="9">2.7.1.15</ecNumber>
    </recommendedName>
</protein>
<dbReference type="Pfam" id="PF00294">
    <property type="entry name" value="PfkB"/>
    <property type="match status" value="1"/>
</dbReference>
<dbReference type="InterPro" id="IPR029056">
    <property type="entry name" value="Ribokinase-like"/>
</dbReference>
<comment type="catalytic activity">
    <reaction evidence="9">
        <text>D-ribose + ATP = D-ribose 5-phosphate + ADP + H(+)</text>
        <dbReference type="Rhea" id="RHEA:13697"/>
        <dbReference type="ChEBI" id="CHEBI:15378"/>
        <dbReference type="ChEBI" id="CHEBI:30616"/>
        <dbReference type="ChEBI" id="CHEBI:47013"/>
        <dbReference type="ChEBI" id="CHEBI:78346"/>
        <dbReference type="ChEBI" id="CHEBI:456216"/>
        <dbReference type="EC" id="2.7.1.15"/>
    </reaction>
</comment>
<comment type="function">
    <text evidence="9">Catalyzes the phosphorylation of ribose at O-5 in a reaction requiring ATP and magnesium. The resulting D-ribose-5-phosphate can then be used either for sythesis of nucleotides, histidine, and tryptophan, or as a component of the pentose phosphate pathway.</text>
</comment>
<organism evidence="11 12">
    <name type="scientific">Aidingimonas halophila</name>
    <dbReference type="NCBI Taxonomy" id="574349"/>
    <lineage>
        <taxon>Bacteria</taxon>
        <taxon>Pseudomonadati</taxon>
        <taxon>Pseudomonadota</taxon>
        <taxon>Gammaproteobacteria</taxon>
        <taxon>Oceanospirillales</taxon>
        <taxon>Halomonadaceae</taxon>
        <taxon>Aidingimonas</taxon>
    </lineage>
</organism>
<evidence type="ECO:0000259" key="10">
    <source>
        <dbReference type="Pfam" id="PF00294"/>
    </source>
</evidence>
<evidence type="ECO:0000313" key="12">
    <source>
        <dbReference type="Proteomes" id="UP000198500"/>
    </source>
</evidence>
<evidence type="ECO:0000256" key="3">
    <source>
        <dbReference type="ARBA" id="ARBA00022741"/>
    </source>
</evidence>
<keyword evidence="6 9" id="KW-0460">Magnesium</keyword>
<dbReference type="GO" id="GO:0004747">
    <property type="term" value="F:ribokinase activity"/>
    <property type="evidence" value="ECO:0007669"/>
    <property type="project" value="UniProtKB-UniRule"/>
</dbReference>
<evidence type="ECO:0000256" key="4">
    <source>
        <dbReference type="ARBA" id="ARBA00022777"/>
    </source>
</evidence>
<comment type="activity regulation">
    <text evidence="9">Activated by a monovalent cation that binds near, but not in, the active site. The most likely occupant of the site in vivo is potassium. Ion binding induces a conformational change that may alter substrate affinity.</text>
</comment>
<dbReference type="EMBL" id="FNNI01000005">
    <property type="protein sequence ID" value="SDX44478.1"/>
    <property type="molecule type" value="Genomic_DNA"/>
</dbReference>
<evidence type="ECO:0000256" key="5">
    <source>
        <dbReference type="ARBA" id="ARBA00022840"/>
    </source>
</evidence>
<proteinExistence type="inferred from homology"/>
<gene>
    <name evidence="9" type="primary">rbsK</name>
    <name evidence="11" type="ORF">SAMN05443545_105301</name>
</gene>
<feature type="binding site" evidence="9">
    <location>
        <begin position="43"/>
        <end position="47"/>
    </location>
    <ligand>
        <name>substrate</name>
    </ligand>
</feature>
<keyword evidence="9" id="KW-0963">Cytoplasm</keyword>
<evidence type="ECO:0000256" key="7">
    <source>
        <dbReference type="ARBA" id="ARBA00022958"/>
    </source>
</evidence>
<dbReference type="HAMAP" id="MF_01987">
    <property type="entry name" value="Ribokinase"/>
    <property type="match status" value="1"/>
</dbReference>
<keyword evidence="7 9" id="KW-0630">Potassium</keyword>
<dbReference type="PANTHER" id="PTHR10584">
    <property type="entry name" value="SUGAR KINASE"/>
    <property type="match status" value="1"/>
</dbReference>
<dbReference type="RefSeq" id="WP_092569825.1">
    <property type="nucleotide sequence ID" value="NZ_BMXH01000003.1"/>
</dbReference>
<evidence type="ECO:0000256" key="1">
    <source>
        <dbReference type="ARBA" id="ARBA00022679"/>
    </source>
</evidence>
<comment type="subunit">
    <text evidence="9">Homodimer.</text>
</comment>
<evidence type="ECO:0000256" key="6">
    <source>
        <dbReference type="ARBA" id="ARBA00022842"/>
    </source>
</evidence>
<dbReference type="GO" id="GO:0005524">
    <property type="term" value="F:ATP binding"/>
    <property type="evidence" value="ECO:0007669"/>
    <property type="project" value="UniProtKB-UniRule"/>
</dbReference>
<comment type="caution">
    <text evidence="9">Lacks conserved residue(s) required for the propagation of feature annotation.</text>
</comment>
<keyword evidence="4 9" id="KW-0418">Kinase</keyword>
<feature type="binding site" evidence="9">
    <location>
        <position position="290"/>
    </location>
    <ligand>
        <name>K(+)</name>
        <dbReference type="ChEBI" id="CHEBI:29103"/>
    </ligand>
</feature>
<feature type="binding site" evidence="9">
    <location>
        <position position="141"/>
    </location>
    <ligand>
        <name>substrate</name>
    </ligand>
</feature>
<dbReference type="SUPFAM" id="SSF53613">
    <property type="entry name" value="Ribokinase-like"/>
    <property type="match status" value="1"/>
</dbReference>
<feature type="binding site" evidence="9">
    <location>
        <position position="251"/>
    </location>
    <ligand>
        <name>substrate</name>
    </ligand>
</feature>
<keyword evidence="5 9" id="KW-0067">ATP-binding</keyword>
<comment type="subcellular location">
    <subcellularLocation>
        <location evidence="9">Cytoplasm</location>
    </subcellularLocation>
</comment>
<sequence>MADTLLAVSNLGSINIDHVYRVPHLVRPGETLSSTSYQQVLGGKGANQSLALARAGGVVSHWGRLNRTDDWAREMLQHSGVRTDDVVHADEPSGHALIQVDDQGENAIILFPGANHGFKSADIDQLIAAMPSPGWLLLQNECNALDYTMRRAYEHGLFTAFNPAPMTEAVKTLPLETCSLLFVNRGEAVGLTGVNDDAPLDELLDALVHRLPDSEIVLTLGADGVCYRSPSTCLTLPAHQVTPVDTTAAGDTFIGYFMASRQVNQPIDVCLQRASTASALCVQRTGAAPSIPEMSDVDQAFSNWTKLIPSAVGGA</sequence>
<feature type="active site" description="Proton acceptor" evidence="9">
    <location>
        <position position="251"/>
    </location>
</feature>
<dbReference type="OrthoDB" id="9775849at2"/>
<accession>A0A1H3BRZ6</accession>
<dbReference type="Proteomes" id="UP000198500">
    <property type="component" value="Unassembled WGS sequence"/>
</dbReference>
<dbReference type="EC" id="2.7.1.15" evidence="9"/>
<feature type="domain" description="Carbohydrate kinase PfkB" evidence="10">
    <location>
        <begin position="11"/>
        <end position="293"/>
    </location>
</feature>
<comment type="cofactor">
    <cofactor evidence="9">
        <name>Mg(2+)</name>
        <dbReference type="ChEBI" id="CHEBI:18420"/>
    </cofactor>
    <text evidence="9">Requires a divalent cation, most likely magnesium in vivo, as an electrophilic catalyst to aid phosphoryl group transfer. It is the chelate of the metal and the nucleotide that is the actual substrate.</text>
</comment>
<dbReference type="UniPathway" id="UPA00916">
    <property type="reaction ID" value="UER00889"/>
</dbReference>
<feature type="binding site" evidence="9">
    <location>
        <begin position="15"/>
        <end position="17"/>
    </location>
    <ligand>
        <name>substrate</name>
    </ligand>
</feature>
<reference evidence="11 12" key="1">
    <citation type="submission" date="2016-10" db="EMBL/GenBank/DDBJ databases">
        <authorList>
            <person name="de Groot N.N."/>
        </authorList>
    </citation>
    <scope>NUCLEOTIDE SEQUENCE [LARGE SCALE GENOMIC DNA]</scope>
    <source>
        <strain evidence="11 12">DSM 19219</strain>
    </source>
</reference>
<name>A0A1H3BRZ6_9GAMM</name>
<keyword evidence="12" id="KW-1185">Reference proteome</keyword>
<keyword evidence="2 9" id="KW-0479">Metal-binding</keyword>
<feature type="binding site" evidence="9">
    <location>
        <begin position="250"/>
        <end position="251"/>
    </location>
    <ligand>
        <name>ATP</name>
        <dbReference type="ChEBI" id="CHEBI:30616"/>
    </ligand>
</feature>
<evidence type="ECO:0000256" key="9">
    <source>
        <dbReference type="HAMAP-Rule" id="MF_01987"/>
    </source>
</evidence>
<keyword evidence="8 9" id="KW-0119">Carbohydrate metabolism</keyword>
<feature type="binding site" evidence="9">
    <location>
        <begin position="219"/>
        <end position="224"/>
    </location>
    <ligand>
        <name>ATP</name>
        <dbReference type="ChEBI" id="CHEBI:30616"/>
    </ligand>
</feature>
<evidence type="ECO:0000256" key="2">
    <source>
        <dbReference type="ARBA" id="ARBA00022723"/>
    </source>
</evidence>
<dbReference type="AlphaFoldDB" id="A0A1H3BRZ6"/>
<dbReference type="PRINTS" id="PR00990">
    <property type="entry name" value="RIBOKINASE"/>
</dbReference>
<dbReference type="InterPro" id="IPR011611">
    <property type="entry name" value="PfkB_dom"/>
</dbReference>
<feature type="binding site" evidence="9">
    <location>
        <position position="247"/>
    </location>
    <ligand>
        <name>K(+)</name>
        <dbReference type="ChEBI" id="CHEBI:29103"/>
    </ligand>
</feature>
<feature type="binding site" evidence="9">
    <location>
        <position position="286"/>
    </location>
    <ligand>
        <name>K(+)</name>
        <dbReference type="ChEBI" id="CHEBI:29103"/>
    </ligand>
</feature>
<comment type="similarity">
    <text evidence="9">Belongs to the carbohydrate kinase PfkB family. Ribokinase subfamily.</text>
</comment>
<feature type="binding site" evidence="9">
    <location>
        <position position="281"/>
    </location>
    <ligand>
        <name>K(+)</name>
        <dbReference type="ChEBI" id="CHEBI:29103"/>
    </ligand>
</feature>
<dbReference type="GO" id="GO:0005737">
    <property type="term" value="C:cytoplasm"/>
    <property type="evidence" value="ECO:0007669"/>
    <property type="project" value="UniProtKB-SubCell"/>
</dbReference>
<dbReference type="GO" id="GO:0046872">
    <property type="term" value="F:metal ion binding"/>
    <property type="evidence" value="ECO:0007669"/>
    <property type="project" value="UniProtKB-KW"/>
</dbReference>
<evidence type="ECO:0000313" key="11">
    <source>
        <dbReference type="EMBL" id="SDX44478.1"/>
    </source>
</evidence>
<dbReference type="InterPro" id="IPR011877">
    <property type="entry name" value="Ribokinase"/>
</dbReference>
<dbReference type="GO" id="GO:0019303">
    <property type="term" value="P:D-ribose catabolic process"/>
    <property type="evidence" value="ECO:0007669"/>
    <property type="project" value="UniProtKB-UniRule"/>
</dbReference>
<dbReference type="Gene3D" id="3.40.1190.20">
    <property type="match status" value="1"/>
</dbReference>
<evidence type="ECO:0000256" key="8">
    <source>
        <dbReference type="ARBA" id="ARBA00023277"/>
    </source>
</evidence>
<comment type="pathway">
    <text evidence="9">Carbohydrate metabolism; D-ribose degradation; D-ribose 5-phosphate from beta-D-ribopyranose: step 2/2.</text>
</comment>